<feature type="transmembrane region" description="Helical" evidence="6">
    <location>
        <begin position="33"/>
        <end position="53"/>
    </location>
</feature>
<dbReference type="InterPro" id="IPR050416">
    <property type="entry name" value="FAD-linked_Oxidoreductase"/>
</dbReference>
<evidence type="ECO:0000256" key="5">
    <source>
        <dbReference type="ARBA" id="ARBA00023002"/>
    </source>
</evidence>
<dbReference type="Pfam" id="PF01565">
    <property type="entry name" value="FAD_binding_4"/>
    <property type="match status" value="1"/>
</dbReference>
<gene>
    <name evidence="8" type="ORF">J4E96_16120</name>
</gene>
<evidence type="ECO:0000256" key="4">
    <source>
        <dbReference type="ARBA" id="ARBA00022827"/>
    </source>
</evidence>
<keyword evidence="6" id="KW-1133">Transmembrane helix</keyword>
<evidence type="ECO:0000313" key="9">
    <source>
        <dbReference type="Proteomes" id="UP000663937"/>
    </source>
</evidence>
<dbReference type="GO" id="GO:0016491">
    <property type="term" value="F:oxidoreductase activity"/>
    <property type="evidence" value="ECO:0007669"/>
    <property type="project" value="UniProtKB-KW"/>
</dbReference>
<dbReference type="PROSITE" id="PS51387">
    <property type="entry name" value="FAD_PCMH"/>
    <property type="match status" value="1"/>
</dbReference>
<dbReference type="AlphaFoldDB" id="A0A8A4ZA65"/>
<dbReference type="Gene3D" id="3.30.465.10">
    <property type="match status" value="1"/>
</dbReference>
<keyword evidence="3" id="KW-0285">Flavoprotein</keyword>
<evidence type="ECO:0000256" key="6">
    <source>
        <dbReference type="SAM" id="Phobius"/>
    </source>
</evidence>
<keyword evidence="9" id="KW-1185">Reference proteome</keyword>
<keyword evidence="6" id="KW-0812">Transmembrane</keyword>
<dbReference type="EMBL" id="CP071868">
    <property type="protein sequence ID" value="QTE28840.1"/>
    <property type="molecule type" value="Genomic_DNA"/>
</dbReference>
<dbReference type="GO" id="GO:0071949">
    <property type="term" value="F:FAD binding"/>
    <property type="evidence" value="ECO:0007669"/>
    <property type="project" value="InterPro"/>
</dbReference>
<keyword evidence="4" id="KW-0274">FAD</keyword>
<feature type="transmembrane region" description="Helical" evidence="6">
    <location>
        <begin position="206"/>
        <end position="239"/>
    </location>
</feature>
<feature type="domain" description="FAD-binding PCMH-type" evidence="7">
    <location>
        <begin position="271"/>
        <end position="441"/>
    </location>
</feature>
<name>A0A8A4ZA65_9MICO</name>
<dbReference type="PANTHER" id="PTHR42973:SF39">
    <property type="entry name" value="FAD-BINDING PCMH-TYPE DOMAIN-CONTAINING PROTEIN"/>
    <property type="match status" value="1"/>
</dbReference>
<comment type="similarity">
    <text evidence="2">Belongs to the oxygen-dependent FAD-linked oxidoreductase family.</text>
</comment>
<sequence>MTTSTPAAITPRISGFASVAQTEPSPLSRRQRFSAGVAASLALSGLAATLAMPDAVRDVGAMLGAAAGGCLALALGASASDRRGRRRFTSIGLTVATAGAMVPLVGAPTLPAGLLLGIGAMMTVVAATAWLADTEERTGTSLAVALVAMAAGVAVGALLAPLVVAGLAVAALAATAVAAETVRGPRTPVYAMPAAPQLVGPPAARAVLLALVVILALPRVGLAATLVAATVLAVGARLAGFVRRRPRSGSEPGARHTRAYRRAVASFDSTASPAPARGGTVTTVEEVRRAIGHARAAQLGVSMHSTGHAAMGLGDLRRNVLVKVAMDGPITVDPAGALVRVPAGRPWADVVPLLRPHGLAVPHGSSGHVGVVGYLTRGGLSAYGRHTGVAANHLESIELVTADGEHLTVSRVRDPELFWALRGGGGGFGVVTAVTVRAFTPGTVVTGTTAWELDDAREVARAWAEWTAGAPSAITTSLRILSLAPLPGMPLRLTGRPLLVVDGTAVDGDACAREAAGELLARLRGAGRPVLDTWRVADPGEVPHTHMDPPIAPAHGSRHALVGARGPGDLSQAIQITEAMLAGAARPNSRLAFAELRQLGGALASPVDDGGAVGHYRGAFGWLAIALHGRRGAAAAREAIDTAWEPVSRWATGYSAPTLAVERENPERSFPADTALRVAQVRSRVDPDGVFATDVQPAALPR</sequence>
<evidence type="ECO:0000313" key="8">
    <source>
        <dbReference type="EMBL" id="QTE28840.1"/>
    </source>
</evidence>
<dbReference type="SUPFAM" id="SSF56176">
    <property type="entry name" value="FAD-binding/transporter-associated domain-like"/>
    <property type="match status" value="1"/>
</dbReference>
<dbReference type="RefSeq" id="WP_227423089.1">
    <property type="nucleotide sequence ID" value="NZ_CP071868.1"/>
</dbReference>
<dbReference type="KEGG" id="psic:J4E96_16120"/>
<dbReference type="Proteomes" id="UP000663937">
    <property type="component" value="Chromosome"/>
</dbReference>
<keyword evidence="6" id="KW-0472">Membrane</keyword>
<feature type="transmembrane region" description="Helical" evidence="6">
    <location>
        <begin position="112"/>
        <end position="132"/>
    </location>
</feature>
<feature type="transmembrane region" description="Helical" evidence="6">
    <location>
        <begin position="144"/>
        <end position="177"/>
    </location>
</feature>
<proteinExistence type="inferred from homology"/>
<dbReference type="PANTHER" id="PTHR42973">
    <property type="entry name" value="BINDING OXIDOREDUCTASE, PUTATIVE (AFU_ORTHOLOGUE AFUA_1G17690)-RELATED"/>
    <property type="match status" value="1"/>
</dbReference>
<dbReference type="InterPro" id="IPR006094">
    <property type="entry name" value="Oxid_FAD_bind_N"/>
</dbReference>
<evidence type="ECO:0000259" key="7">
    <source>
        <dbReference type="PROSITE" id="PS51387"/>
    </source>
</evidence>
<evidence type="ECO:0000256" key="3">
    <source>
        <dbReference type="ARBA" id="ARBA00022630"/>
    </source>
</evidence>
<evidence type="ECO:0000256" key="1">
    <source>
        <dbReference type="ARBA" id="ARBA00001974"/>
    </source>
</evidence>
<protein>
    <submittedName>
        <fullName evidence="8">FAD-binding oxidoreductase</fullName>
    </submittedName>
</protein>
<feature type="transmembrane region" description="Helical" evidence="6">
    <location>
        <begin position="59"/>
        <end position="76"/>
    </location>
</feature>
<evidence type="ECO:0000256" key="2">
    <source>
        <dbReference type="ARBA" id="ARBA00005466"/>
    </source>
</evidence>
<organism evidence="8 9">
    <name type="scientific">Pengzhenrongella sicca</name>
    <dbReference type="NCBI Taxonomy" id="2819238"/>
    <lineage>
        <taxon>Bacteria</taxon>
        <taxon>Bacillati</taxon>
        <taxon>Actinomycetota</taxon>
        <taxon>Actinomycetes</taxon>
        <taxon>Micrococcales</taxon>
        <taxon>Pengzhenrongella</taxon>
    </lineage>
</organism>
<reference evidence="8" key="1">
    <citation type="submission" date="2021-03" db="EMBL/GenBank/DDBJ databases">
        <title>Pengzhenrongella sicca gen. nov., sp. nov., a new member of suborder Micrococcineae isolated from High-Arctic tundra soil.</title>
        <authorList>
            <person name="Peng F."/>
        </authorList>
    </citation>
    <scope>NUCLEOTIDE SEQUENCE</scope>
    <source>
        <strain evidence="8">LRZ-2</strain>
    </source>
</reference>
<comment type="cofactor">
    <cofactor evidence="1">
        <name>FAD</name>
        <dbReference type="ChEBI" id="CHEBI:57692"/>
    </cofactor>
</comment>
<keyword evidence="5" id="KW-0560">Oxidoreductase</keyword>
<dbReference type="InterPro" id="IPR016169">
    <property type="entry name" value="FAD-bd_PCMH_sub2"/>
</dbReference>
<dbReference type="InterPro" id="IPR016166">
    <property type="entry name" value="FAD-bd_PCMH"/>
</dbReference>
<accession>A0A8A4ZA65</accession>
<dbReference type="Gene3D" id="3.40.462.20">
    <property type="match status" value="1"/>
</dbReference>
<dbReference type="InterPro" id="IPR036318">
    <property type="entry name" value="FAD-bd_PCMH-like_sf"/>
</dbReference>
<feature type="transmembrane region" description="Helical" evidence="6">
    <location>
        <begin position="88"/>
        <end position="106"/>
    </location>
</feature>